<dbReference type="Gene3D" id="3.50.4.20">
    <property type="match status" value="1"/>
</dbReference>
<protein>
    <submittedName>
        <fullName evidence="2">Uncharacterized protein</fullName>
    </submittedName>
</protein>
<dbReference type="Pfam" id="PF06265">
    <property type="entry name" value="YutD-like"/>
    <property type="match status" value="1"/>
</dbReference>
<proteinExistence type="predicted"/>
<feature type="compositionally biased region" description="Basic residues" evidence="1">
    <location>
        <begin position="134"/>
        <end position="152"/>
    </location>
</feature>
<organism evidence="2 3">
    <name type="scientific">Tetragenococcus halophilus subsp. halophilus</name>
    <dbReference type="NCBI Taxonomy" id="1513897"/>
    <lineage>
        <taxon>Bacteria</taxon>
        <taxon>Bacillati</taxon>
        <taxon>Bacillota</taxon>
        <taxon>Bacilli</taxon>
        <taxon>Lactobacillales</taxon>
        <taxon>Enterococcaceae</taxon>
        <taxon>Tetragenococcus</taxon>
    </lineage>
</organism>
<sequence length="203" mass="24072">MTKEKENITEEVTAVLSEIVEDDEKEKPQKGKEVLPISESEFIIDNRRYKLVANYREGFDASKFGERYTDILAKYDYIVGDWGYEQLRLKGFFYTKNRKSSPDQKINMLEDYLYEYCNFGCAYFVVECVDRPHTKTKPNRRHKKTHNKKSKQAHVAEKKTKVEKKPTSKPVIKKKQTKEKHSDAKMVTQKETKEFVIRKKEDQ</sequence>
<dbReference type="AlphaFoldDB" id="A0A2H6CZB5"/>
<reference evidence="2 3" key="1">
    <citation type="submission" date="2016-05" db="EMBL/GenBank/DDBJ databases">
        <title>Whole genome sequencing of Tetragenococcus halophilus subsp. halophilus NISL 7118.</title>
        <authorList>
            <person name="Shiwa Y."/>
            <person name="Nishimura I."/>
            <person name="Yoshikawa H."/>
            <person name="Koyama Y."/>
            <person name="Oguma T."/>
        </authorList>
    </citation>
    <scope>NUCLEOTIDE SEQUENCE [LARGE SCALE GENOMIC DNA]</scope>
    <source>
        <strain evidence="2 3">NISL 7118</strain>
    </source>
</reference>
<dbReference type="InterPro" id="IPR009370">
    <property type="entry name" value="YutD-like"/>
</dbReference>
<feature type="compositionally biased region" description="Basic and acidic residues" evidence="1">
    <location>
        <begin position="154"/>
        <end position="166"/>
    </location>
</feature>
<gene>
    <name evidence="2" type="ORF">TEHN7118_1599</name>
</gene>
<feature type="region of interest" description="Disordered" evidence="1">
    <location>
        <begin position="134"/>
        <end position="203"/>
    </location>
</feature>
<dbReference type="EMBL" id="BDEC01000067">
    <property type="protein sequence ID" value="GBD68793.1"/>
    <property type="molecule type" value="Genomic_DNA"/>
</dbReference>
<evidence type="ECO:0000313" key="3">
    <source>
        <dbReference type="Proteomes" id="UP000236214"/>
    </source>
</evidence>
<dbReference type="RefSeq" id="WP_014124048.1">
    <property type="nucleotide sequence ID" value="NZ_BDEC01000067.1"/>
</dbReference>
<evidence type="ECO:0000313" key="2">
    <source>
        <dbReference type="EMBL" id="GBD68793.1"/>
    </source>
</evidence>
<feature type="compositionally biased region" description="Basic and acidic residues" evidence="1">
    <location>
        <begin position="179"/>
        <end position="203"/>
    </location>
</feature>
<comment type="caution">
    <text evidence="2">The sequence shown here is derived from an EMBL/GenBank/DDBJ whole genome shotgun (WGS) entry which is preliminary data.</text>
</comment>
<dbReference type="InterPro" id="IPR038141">
    <property type="entry name" value="YutD-like_sf"/>
</dbReference>
<accession>A0A2H6CZB5</accession>
<name>A0A2H6CZB5_TETHA</name>
<dbReference type="Proteomes" id="UP000236214">
    <property type="component" value="Unassembled WGS sequence"/>
</dbReference>
<dbReference type="PIRSF" id="PIRSF012565">
    <property type="entry name" value="DUF1027"/>
    <property type="match status" value="1"/>
</dbReference>
<evidence type="ECO:0000256" key="1">
    <source>
        <dbReference type="SAM" id="MobiDB-lite"/>
    </source>
</evidence>
<keyword evidence="3" id="KW-1185">Reference proteome</keyword>